<sequence>MVLDTQQPNPTVKVGSKNLSGLCSGVTESWKLVPNPDVQGQYVICNSETGQMANASELNTVQNNYRVNNGLNSLSISGELCTIATERAREVADNFSHDGFEAAINRHNLQKSSVGENIASGPLTAVQFVEWSWDKSPGHRANMLGDWSEGCGGVYDRFAVFIFAK</sequence>
<evidence type="ECO:0000259" key="1">
    <source>
        <dbReference type="Pfam" id="PF00188"/>
    </source>
</evidence>
<evidence type="ECO:0000313" key="2">
    <source>
        <dbReference type="EMBL" id="OGI90118.1"/>
    </source>
</evidence>
<reference evidence="2 3" key="1">
    <citation type="journal article" date="2016" name="Nat. Commun.">
        <title>Thousands of microbial genomes shed light on interconnected biogeochemical processes in an aquifer system.</title>
        <authorList>
            <person name="Anantharaman K."/>
            <person name="Brown C.T."/>
            <person name="Hug L.A."/>
            <person name="Sharon I."/>
            <person name="Castelle C.J."/>
            <person name="Probst A.J."/>
            <person name="Thomas B.C."/>
            <person name="Singh A."/>
            <person name="Wilkins M.J."/>
            <person name="Karaoz U."/>
            <person name="Brodie E.L."/>
            <person name="Williams K.H."/>
            <person name="Hubbard S.S."/>
            <person name="Banfield J.F."/>
        </authorList>
    </citation>
    <scope>NUCLEOTIDE SEQUENCE [LARGE SCALE GENOMIC DNA]</scope>
</reference>
<dbReference type="PANTHER" id="PTHR31157">
    <property type="entry name" value="SCP DOMAIN-CONTAINING PROTEIN"/>
    <property type="match status" value="1"/>
</dbReference>
<proteinExistence type="predicted"/>
<feature type="domain" description="SCP" evidence="1">
    <location>
        <begin position="62"/>
        <end position="148"/>
    </location>
</feature>
<dbReference type="Pfam" id="PF00188">
    <property type="entry name" value="CAP"/>
    <property type="match status" value="1"/>
</dbReference>
<protein>
    <recommendedName>
        <fullName evidence="1">SCP domain-containing protein</fullName>
    </recommendedName>
</protein>
<gene>
    <name evidence="2" type="ORF">A2911_00430</name>
</gene>
<dbReference type="SUPFAM" id="SSF55797">
    <property type="entry name" value="PR-1-like"/>
    <property type="match status" value="1"/>
</dbReference>
<comment type="caution">
    <text evidence="2">The sequence shown here is derived from an EMBL/GenBank/DDBJ whole genome shotgun (WGS) entry which is preliminary data.</text>
</comment>
<dbReference type="Proteomes" id="UP000176814">
    <property type="component" value="Unassembled WGS sequence"/>
</dbReference>
<dbReference type="EMBL" id="MFUW01000021">
    <property type="protein sequence ID" value="OGI90118.1"/>
    <property type="molecule type" value="Genomic_DNA"/>
</dbReference>
<dbReference type="InterPro" id="IPR014044">
    <property type="entry name" value="CAP_dom"/>
</dbReference>
<organism evidence="2 3">
    <name type="scientific">Candidatus Nomurabacteria bacterium RIFCSPLOWO2_01_FULL_40_15</name>
    <dbReference type="NCBI Taxonomy" id="1801772"/>
    <lineage>
        <taxon>Bacteria</taxon>
        <taxon>Candidatus Nomuraibacteriota</taxon>
    </lineage>
</organism>
<dbReference type="Gene3D" id="3.40.33.10">
    <property type="entry name" value="CAP"/>
    <property type="match status" value="1"/>
</dbReference>
<accession>A0A1F6X7Z8</accession>
<dbReference type="InterPro" id="IPR035940">
    <property type="entry name" value="CAP_sf"/>
</dbReference>
<name>A0A1F6X7Z8_9BACT</name>
<dbReference type="AlphaFoldDB" id="A0A1F6X7Z8"/>
<evidence type="ECO:0000313" key="3">
    <source>
        <dbReference type="Proteomes" id="UP000176814"/>
    </source>
</evidence>
<dbReference type="CDD" id="cd05379">
    <property type="entry name" value="CAP_bacterial"/>
    <property type="match status" value="1"/>
</dbReference>
<dbReference type="PANTHER" id="PTHR31157:SF1">
    <property type="entry name" value="SCP DOMAIN-CONTAINING PROTEIN"/>
    <property type="match status" value="1"/>
</dbReference>